<dbReference type="AlphaFoldDB" id="A0A1H4IBT7"/>
<feature type="region of interest" description="Disordered" evidence="1">
    <location>
        <begin position="1"/>
        <end position="86"/>
    </location>
</feature>
<keyword evidence="4" id="KW-1185">Reference proteome</keyword>
<feature type="compositionally biased region" description="Basic residues" evidence="1">
    <location>
        <begin position="1"/>
        <end position="10"/>
    </location>
</feature>
<accession>A0A1H4IBT7</accession>
<dbReference type="Proteomes" id="UP000183561">
    <property type="component" value="Unassembled WGS sequence"/>
</dbReference>
<organism evidence="3 4">
    <name type="scientific">Rhodococcus koreensis</name>
    <dbReference type="NCBI Taxonomy" id="99653"/>
    <lineage>
        <taxon>Bacteria</taxon>
        <taxon>Bacillati</taxon>
        <taxon>Actinomycetota</taxon>
        <taxon>Actinomycetes</taxon>
        <taxon>Mycobacteriales</taxon>
        <taxon>Nocardiaceae</taxon>
        <taxon>Rhodococcus</taxon>
    </lineage>
</organism>
<dbReference type="Pfam" id="PF18566">
    <property type="entry name" value="Ldi"/>
    <property type="match status" value="1"/>
</dbReference>
<evidence type="ECO:0000313" key="4">
    <source>
        <dbReference type="Proteomes" id="UP000183561"/>
    </source>
</evidence>
<name>A0A1H4IBT7_9NOCA</name>
<dbReference type="EMBL" id="FNSV01000002">
    <property type="protein sequence ID" value="SEB31380.1"/>
    <property type="molecule type" value="Genomic_DNA"/>
</dbReference>
<reference evidence="4" key="1">
    <citation type="submission" date="2016-10" db="EMBL/GenBank/DDBJ databases">
        <authorList>
            <person name="Varghese N."/>
            <person name="Submissions S."/>
        </authorList>
    </citation>
    <scope>NUCLEOTIDE SEQUENCE [LARGE SCALE GENOMIC DNA]</scope>
    <source>
        <strain evidence="4">DSM 44498</strain>
    </source>
</reference>
<evidence type="ECO:0000256" key="1">
    <source>
        <dbReference type="SAM" id="MobiDB-lite"/>
    </source>
</evidence>
<feature type="domain" description="Linalool dehydratase/isomerase" evidence="2">
    <location>
        <begin position="141"/>
        <end position="459"/>
    </location>
</feature>
<protein>
    <recommendedName>
        <fullName evidence="2">Linalool dehydratase/isomerase domain-containing protein</fullName>
    </recommendedName>
</protein>
<gene>
    <name evidence="3" type="ORF">SAMN04490239_0347</name>
</gene>
<feature type="compositionally biased region" description="Basic residues" evidence="1">
    <location>
        <begin position="50"/>
        <end position="61"/>
    </location>
</feature>
<sequence>MRLRSARPTRSRAQSARTCSRSEHFTTPKRGSVNHVTNTGGGFGQGNLRVHVHNRHSRKSNIHAENPPRRASSRGRDKLVSSLKTGPEVAHGRDIADVDAVLTAEQLGHIRHFDNLSRQLPNDWSLMQGKGIGQFDFGGIRFQVAYMAYALALAHVHRLPNAPGVFKPVFERLIEKILMPEAWLYWRDVSRGGAVFNAHLAENYHEEWNPVARDNIMYSAYVQSMTLMYHHLFGDDRYAQPGALSFDYWSFFWGGEPKRFEYDENSLNEHLYWQMVESGYLGVACEPNCTFQICNQPAILGFRMHDLVTGENVAAGVTRSYEQAWKQLGRLDSTGHYNMMLTQDSGTVVPNEATAPWIDAWCGTLMNTWNSEFVHAHYPQQITDLLVDGPDGTKSVRTPPAQQVMGQTVINDTCDFGWVAAWASEMGDTTALHGLLTHADRFMNPTWRDGGLFYPRNDTEVDEHGNRTLIEPLTGNALLGYARLNVPDGMRKLYNEPWGPAHFTEPVLSDVAGDIAVSQARFDPASDVLTFRVQRHGEREGDGSIVLGNVADRKHWSLTENGVVVATGGAGGPIAPGPHTGGAQEIEIDHVEGGIGIRVPAGAPRTFHLEVSPLKGHSDE</sequence>
<evidence type="ECO:0000313" key="3">
    <source>
        <dbReference type="EMBL" id="SEB31380.1"/>
    </source>
</evidence>
<proteinExistence type="predicted"/>
<evidence type="ECO:0000259" key="2">
    <source>
        <dbReference type="Pfam" id="PF18566"/>
    </source>
</evidence>
<dbReference type="InterPro" id="IPR041411">
    <property type="entry name" value="Ldi"/>
</dbReference>